<keyword evidence="5" id="KW-1133">Transmembrane helix</keyword>
<accession>A0ABP1G370</accession>
<keyword evidence="10" id="KW-1185">Reference proteome</keyword>
<reference evidence="9 10" key="1">
    <citation type="submission" date="2024-06" db="EMBL/GenBank/DDBJ databases">
        <authorList>
            <person name="Kraege A."/>
            <person name="Thomma B."/>
        </authorList>
    </citation>
    <scope>NUCLEOTIDE SEQUENCE [LARGE SCALE GENOMIC DNA]</scope>
</reference>
<comment type="caution">
    <text evidence="9">The sequence shown here is derived from an EMBL/GenBank/DDBJ whole genome shotgun (WGS) entry which is preliminary data.</text>
</comment>
<dbReference type="PANTHER" id="PTHR21230:SF26">
    <property type="entry name" value="VESICLE TRANSPORT THROUGH INTERACTION WITH T-SNARES HOMOLOG 1A"/>
    <property type="match status" value="1"/>
</dbReference>
<keyword evidence="3" id="KW-0812">Transmembrane</keyword>
<organism evidence="9 10">
    <name type="scientific">Coccomyxa viridis</name>
    <dbReference type="NCBI Taxonomy" id="1274662"/>
    <lineage>
        <taxon>Eukaryota</taxon>
        <taxon>Viridiplantae</taxon>
        <taxon>Chlorophyta</taxon>
        <taxon>core chlorophytes</taxon>
        <taxon>Trebouxiophyceae</taxon>
        <taxon>Trebouxiophyceae incertae sedis</taxon>
        <taxon>Coccomyxaceae</taxon>
        <taxon>Coccomyxa</taxon>
    </lineage>
</organism>
<evidence type="ECO:0000256" key="4">
    <source>
        <dbReference type="ARBA" id="ARBA00022927"/>
    </source>
</evidence>
<protein>
    <submittedName>
        <fullName evidence="9">G8616 protein</fullName>
    </submittedName>
</protein>
<keyword evidence="7" id="KW-0175">Coiled coil</keyword>
<sequence length="153" mass="17147">MSPEALLDEVKLMVGKLKMEARALPAHTASQKLQEVRGYEAHVRQLEAQVRSGLRAGDRAELLGQRADGALPGSASQRDRLLQSTQKLDKSGERIQQSRQMVADMEAQGAAILQNLHGQRETIQRSQQKLHEADQNISSSQKILRRMGRWLPF</sequence>
<evidence type="ECO:0000259" key="8">
    <source>
        <dbReference type="SMART" id="SM00397"/>
    </source>
</evidence>
<dbReference type="CDD" id="cd15862">
    <property type="entry name" value="SNARE_Vti1"/>
    <property type="match status" value="1"/>
</dbReference>
<proteinExistence type="predicted"/>
<dbReference type="SUPFAM" id="SSF58038">
    <property type="entry name" value="SNARE fusion complex"/>
    <property type="match status" value="1"/>
</dbReference>
<evidence type="ECO:0000313" key="9">
    <source>
        <dbReference type="EMBL" id="CAL5225835.1"/>
    </source>
</evidence>
<feature type="domain" description="T-SNARE coiled-coil homology" evidence="8">
    <location>
        <begin position="80"/>
        <end position="147"/>
    </location>
</feature>
<dbReference type="PANTHER" id="PTHR21230">
    <property type="entry name" value="VESICLE TRANSPORT V-SNARE PROTEIN VTI1-RELATED"/>
    <property type="match status" value="1"/>
</dbReference>
<evidence type="ECO:0000256" key="2">
    <source>
        <dbReference type="ARBA" id="ARBA00022448"/>
    </source>
</evidence>
<dbReference type="Gene3D" id="1.20.5.110">
    <property type="match status" value="1"/>
</dbReference>
<evidence type="ECO:0000256" key="7">
    <source>
        <dbReference type="SAM" id="Coils"/>
    </source>
</evidence>
<evidence type="ECO:0000256" key="5">
    <source>
        <dbReference type="ARBA" id="ARBA00022989"/>
    </source>
</evidence>
<name>A0ABP1G370_9CHLO</name>
<evidence type="ECO:0000313" key="10">
    <source>
        <dbReference type="Proteomes" id="UP001497392"/>
    </source>
</evidence>
<gene>
    <name evidence="9" type="primary">g8616</name>
    <name evidence="9" type="ORF">VP750_LOCUS7741</name>
</gene>
<keyword evidence="6" id="KW-0472">Membrane</keyword>
<evidence type="ECO:0000256" key="6">
    <source>
        <dbReference type="ARBA" id="ARBA00023136"/>
    </source>
</evidence>
<dbReference type="EMBL" id="CAXHTA020000015">
    <property type="protein sequence ID" value="CAL5225835.1"/>
    <property type="molecule type" value="Genomic_DNA"/>
</dbReference>
<dbReference type="InterPro" id="IPR000727">
    <property type="entry name" value="T_SNARE_dom"/>
</dbReference>
<feature type="coiled-coil region" evidence="7">
    <location>
        <begin position="88"/>
        <end position="136"/>
    </location>
</feature>
<dbReference type="Pfam" id="PF12352">
    <property type="entry name" value="V-SNARE_C"/>
    <property type="match status" value="1"/>
</dbReference>
<evidence type="ECO:0000256" key="1">
    <source>
        <dbReference type="ARBA" id="ARBA00004211"/>
    </source>
</evidence>
<comment type="subcellular location">
    <subcellularLocation>
        <location evidence="1">Membrane</location>
        <topology evidence="1">Single-pass type IV membrane protein</topology>
    </subcellularLocation>
</comment>
<evidence type="ECO:0000256" key="3">
    <source>
        <dbReference type="ARBA" id="ARBA00022692"/>
    </source>
</evidence>
<keyword evidence="2" id="KW-0813">Transport</keyword>
<keyword evidence="4" id="KW-0653">Protein transport</keyword>
<dbReference type="Proteomes" id="UP001497392">
    <property type="component" value="Unassembled WGS sequence"/>
</dbReference>
<dbReference type="SMART" id="SM00397">
    <property type="entry name" value="t_SNARE"/>
    <property type="match status" value="1"/>
</dbReference>